<feature type="transmembrane region" description="Helical" evidence="1">
    <location>
        <begin position="332"/>
        <end position="349"/>
    </location>
</feature>
<feature type="transmembrane region" description="Helical" evidence="1">
    <location>
        <begin position="389"/>
        <end position="407"/>
    </location>
</feature>
<dbReference type="Proteomes" id="UP000075411">
    <property type="component" value="Unassembled WGS sequence"/>
</dbReference>
<feature type="transmembrane region" description="Helical" evidence="1">
    <location>
        <begin position="413"/>
        <end position="430"/>
    </location>
</feature>
<feature type="transmembrane region" description="Helical" evidence="1">
    <location>
        <begin position="270"/>
        <end position="291"/>
    </location>
</feature>
<sequence length="724" mass="81575">MVLKNRYNNVSENFMRFLKNINVYFYFFIFSIVIVAAATLNNPYFFTEDDSQNEYLGFMRQYGESWRNWEIPFIAKNILVGSNAMVELQRAVFAPHNIVASLITSSNTLVTSTGVFFAVLDIFVLAVAGYIIGQSLGLKKNISVLLGFSLPANAMFLYQYAGPWWNAANGHALAMLSVASFFFLLKERSLRSYVFNFISVFLLLLSGWPHGFIGYLVIGVCSLAFVMRQNFKKNIALVVPTLCAGLCAVPVYSEFLYLRDFIVRPSGWDNLNNFLVPSLTQMLFAFSPTYFEHMNYFGGYRAVCVAFGFASVFCIFPVFFSKIKLNDPVLKILFTCSVVFLILCQMPSQSGMLRYSIRFLPFFTLMVNVISFYILDRFEIVVNKGRERAFFYFLIVSAIISYSICAFEFKNLLMADFFSLVLVLCVYLFFIKKQAIKTETSLPLFVVPLASVLIMFFTLSGVGEKYMYQIDLPKKLENLSNLNLSGSVMSFSGWGYHDAHELADINSSQFGYYDVKTANGYSPNGQKYIDQVLVHSLPHTLLDQNASLPQLTQQIPEFGNQCLLSMFGVSTIVLGNGNMLDAVKRCGFGRVLPGPRGMMYAMSQKTYSSSLAYASAPAVSVSKETNNTIKLAIPDEKNAITMVFSREFWPGYSAHGLACKVDVSGYRKMLLSVTVPPHCQGELTVSYFPKTWKYTLFSPLLGLILFGVFLWRERQQAGKPVSGL</sequence>
<feature type="transmembrane region" description="Helical" evidence="1">
    <location>
        <begin position="197"/>
        <end position="225"/>
    </location>
</feature>
<feature type="transmembrane region" description="Helical" evidence="1">
    <location>
        <begin position="167"/>
        <end position="185"/>
    </location>
</feature>
<evidence type="ECO:0008006" key="4">
    <source>
        <dbReference type="Google" id="ProtNLM"/>
    </source>
</evidence>
<feature type="transmembrane region" description="Helical" evidence="1">
    <location>
        <begin position="692"/>
        <end position="711"/>
    </location>
</feature>
<proteinExistence type="predicted"/>
<comment type="caution">
    <text evidence="2">The sequence shown here is derived from an EMBL/GenBank/DDBJ whole genome shotgun (WGS) entry which is preliminary data.</text>
</comment>
<reference evidence="2 3" key="1">
    <citation type="submission" date="2015-06" db="EMBL/GenBank/DDBJ databases">
        <title>Improved classification and identification of acetic acid bacteria using matrix-assisted laser desorption/ionization time-of-flight mass spectrometry; Gluconobacter nephelii and Gluconobacter uchimurae are later heterotypic synonyms of Gluconobacter japonicus and Gluconobacter oxydans, respectively.</title>
        <authorList>
            <person name="Li L."/>
            <person name="Cleenwerck I."/>
            <person name="De Vuyst L."/>
            <person name="Vandamme P."/>
        </authorList>
    </citation>
    <scope>NUCLEOTIDE SEQUENCE [LARGE SCALE GENOMIC DNA]</scope>
    <source>
        <strain evidence="2 3">LMG 1663</strain>
    </source>
</reference>
<gene>
    <name evidence="2" type="ORF">AD947_06795</name>
</gene>
<dbReference type="AlphaFoldDB" id="A0A149TY73"/>
<evidence type="ECO:0000313" key="3">
    <source>
        <dbReference type="Proteomes" id="UP000075411"/>
    </source>
</evidence>
<feature type="transmembrane region" description="Helical" evidence="1">
    <location>
        <begin position="21"/>
        <end position="40"/>
    </location>
</feature>
<dbReference type="PATRIC" id="fig|104102.12.peg.181"/>
<keyword evidence="1" id="KW-0812">Transmembrane</keyword>
<evidence type="ECO:0000313" key="2">
    <source>
        <dbReference type="EMBL" id="KXV58123.1"/>
    </source>
</evidence>
<protein>
    <recommendedName>
        <fullName evidence="4">Membrane protein 6-pyruvoyl-tetrahydropterin synthase-related domain-containing protein</fullName>
    </recommendedName>
</protein>
<feature type="transmembrane region" description="Helical" evidence="1">
    <location>
        <begin position="144"/>
        <end position="161"/>
    </location>
</feature>
<keyword evidence="1" id="KW-0472">Membrane</keyword>
<feature type="transmembrane region" description="Helical" evidence="1">
    <location>
        <begin position="297"/>
        <end position="320"/>
    </location>
</feature>
<feature type="transmembrane region" description="Helical" evidence="1">
    <location>
        <begin position="237"/>
        <end position="258"/>
    </location>
</feature>
<dbReference type="EMBL" id="LHZT01000116">
    <property type="protein sequence ID" value="KXV58123.1"/>
    <property type="molecule type" value="Genomic_DNA"/>
</dbReference>
<evidence type="ECO:0000256" key="1">
    <source>
        <dbReference type="SAM" id="Phobius"/>
    </source>
</evidence>
<keyword evidence="1" id="KW-1133">Transmembrane helix</keyword>
<feature type="transmembrane region" description="Helical" evidence="1">
    <location>
        <begin position="442"/>
        <end position="463"/>
    </location>
</feature>
<organism evidence="2 3">
    <name type="scientific">Acetobacter tropicalis</name>
    <dbReference type="NCBI Taxonomy" id="104102"/>
    <lineage>
        <taxon>Bacteria</taxon>
        <taxon>Pseudomonadati</taxon>
        <taxon>Pseudomonadota</taxon>
        <taxon>Alphaproteobacteria</taxon>
        <taxon>Acetobacterales</taxon>
        <taxon>Acetobacteraceae</taxon>
        <taxon>Acetobacter</taxon>
    </lineage>
</organism>
<accession>A0A149TY73</accession>
<feature type="transmembrane region" description="Helical" evidence="1">
    <location>
        <begin position="109"/>
        <end position="132"/>
    </location>
</feature>
<name>A0A149TY73_9PROT</name>
<feature type="transmembrane region" description="Helical" evidence="1">
    <location>
        <begin position="355"/>
        <end position="375"/>
    </location>
</feature>